<dbReference type="InterPro" id="IPR029063">
    <property type="entry name" value="SAM-dependent_MTases_sf"/>
</dbReference>
<dbReference type="InterPro" id="IPR006342">
    <property type="entry name" value="FkbM_mtfrase"/>
</dbReference>
<dbReference type="PANTHER" id="PTHR34203">
    <property type="entry name" value="METHYLTRANSFERASE, FKBM FAMILY PROTEIN"/>
    <property type="match status" value="1"/>
</dbReference>
<dbReference type="InterPro" id="IPR052514">
    <property type="entry name" value="SAM-dependent_MTase"/>
</dbReference>
<dbReference type="SUPFAM" id="SSF53335">
    <property type="entry name" value="S-adenosyl-L-methionine-dependent methyltransferases"/>
    <property type="match status" value="1"/>
</dbReference>
<dbReference type="AlphaFoldDB" id="A0A6C0L7J8"/>
<accession>A0A6C0L7J8</accession>
<dbReference type="EMBL" id="MN740446">
    <property type="protein sequence ID" value="QHU26919.1"/>
    <property type="molecule type" value="Genomic_DNA"/>
</dbReference>
<organism evidence="2">
    <name type="scientific">viral metagenome</name>
    <dbReference type="NCBI Taxonomy" id="1070528"/>
    <lineage>
        <taxon>unclassified sequences</taxon>
        <taxon>metagenomes</taxon>
        <taxon>organismal metagenomes</taxon>
    </lineage>
</organism>
<dbReference type="Gene3D" id="3.40.50.150">
    <property type="entry name" value="Vaccinia Virus protein VP39"/>
    <property type="match status" value="1"/>
</dbReference>
<reference evidence="2" key="1">
    <citation type="journal article" date="2020" name="Nature">
        <title>Giant virus diversity and host interactions through global metagenomics.</title>
        <authorList>
            <person name="Schulz F."/>
            <person name="Roux S."/>
            <person name="Paez-Espino D."/>
            <person name="Jungbluth S."/>
            <person name="Walsh D.A."/>
            <person name="Denef V.J."/>
            <person name="McMahon K.D."/>
            <person name="Konstantinidis K.T."/>
            <person name="Eloe-Fadrosh E.A."/>
            <person name="Kyrpides N.C."/>
            <person name="Woyke T."/>
        </authorList>
    </citation>
    <scope>NUCLEOTIDE SEQUENCE</scope>
    <source>
        <strain evidence="2">GVMAG-M-3300027759-42</strain>
    </source>
</reference>
<dbReference type="NCBIfam" id="TIGR01444">
    <property type="entry name" value="fkbM_fam"/>
    <property type="match status" value="1"/>
</dbReference>
<protein>
    <recommendedName>
        <fullName evidence="1">Methyltransferase FkbM domain-containing protein</fullName>
    </recommendedName>
</protein>
<dbReference type="PANTHER" id="PTHR34203:SF15">
    <property type="entry name" value="SLL1173 PROTEIN"/>
    <property type="match status" value="1"/>
</dbReference>
<sequence>MEKITIQYDGESTTMYLHSNPTDYISDMIKCHKTFYEAGLLKFLKDNFKEQKNIIDIGANIGNHSLFFAEYINCNKIYSFEPFPKNAEIFRKNLYDYRDKCFLYENALSDKDGKMILYNTEQDNFGGFSLHKQNKSFEVSSEIDVVKLDNYNFNDVTLIKIDVENHENEVLLGSRETILRNKPIVILENSYYYFSHIFPNPNPHKEIFEELGYSRIYSNVCESSMDIWAPI</sequence>
<evidence type="ECO:0000259" key="1">
    <source>
        <dbReference type="Pfam" id="PF05050"/>
    </source>
</evidence>
<feature type="domain" description="Methyltransferase FkbM" evidence="1">
    <location>
        <begin position="56"/>
        <end position="213"/>
    </location>
</feature>
<proteinExistence type="predicted"/>
<name>A0A6C0L7J8_9ZZZZ</name>
<dbReference type="Pfam" id="PF05050">
    <property type="entry name" value="Methyltransf_21"/>
    <property type="match status" value="1"/>
</dbReference>
<evidence type="ECO:0000313" key="2">
    <source>
        <dbReference type="EMBL" id="QHU26919.1"/>
    </source>
</evidence>